<evidence type="ECO:0000313" key="2">
    <source>
        <dbReference type="EMBL" id="KAF2450128.1"/>
    </source>
</evidence>
<gene>
    <name evidence="2" type="ORF">P171DRAFT_402347</name>
</gene>
<feature type="domain" description="AB hydrolase-1" evidence="1">
    <location>
        <begin position="7"/>
        <end position="245"/>
    </location>
</feature>
<sequence length="256" mass="27616">MDSLPTLVLLAGAFAEPSCFDALNSELQKCGYPTVYATFLSLNPPRPLEVSTSQDAEHVRTKFLLPLLDESKDIILVVHSYGGIVGSAAAAGLSKTERLTQGKSSGILGLLYIAGNIVAEGQSLLQAVGGAYPPFIKQDDPYPGVAVISPVMDTLYNDMSSSKTVELEKGMIPHALAAFETPSGPQAWAEKAFEGRLGYVRTLEDKCNPLFIQDMWMGNSGVKWDTVSIESGHCPFISQPEKLAELSIPFFKTWAN</sequence>
<accession>A0A9P4UI06</accession>
<dbReference type="Gene3D" id="3.40.50.1820">
    <property type="entry name" value="alpha/beta hydrolase"/>
    <property type="match status" value="1"/>
</dbReference>
<dbReference type="SUPFAM" id="SSF53474">
    <property type="entry name" value="alpha/beta-Hydrolases"/>
    <property type="match status" value="1"/>
</dbReference>
<dbReference type="PANTHER" id="PTHR37017">
    <property type="entry name" value="AB HYDROLASE-1 DOMAIN-CONTAINING PROTEIN-RELATED"/>
    <property type="match status" value="1"/>
</dbReference>
<evidence type="ECO:0000313" key="3">
    <source>
        <dbReference type="Proteomes" id="UP000799764"/>
    </source>
</evidence>
<protein>
    <submittedName>
        <fullName evidence="2">Prolyl aminopeptidase-like protein</fullName>
    </submittedName>
</protein>
<comment type="caution">
    <text evidence="2">The sequence shown here is derived from an EMBL/GenBank/DDBJ whole genome shotgun (WGS) entry which is preliminary data.</text>
</comment>
<dbReference type="InterPro" id="IPR052897">
    <property type="entry name" value="Sec-Metab_Biosynth_Hydrolase"/>
</dbReference>
<dbReference type="GO" id="GO:0004177">
    <property type="term" value="F:aminopeptidase activity"/>
    <property type="evidence" value="ECO:0007669"/>
    <property type="project" value="UniProtKB-KW"/>
</dbReference>
<evidence type="ECO:0000259" key="1">
    <source>
        <dbReference type="Pfam" id="PF12697"/>
    </source>
</evidence>
<reference evidence="2" key="1">
    <citation type="journal article" date="2020" name="Stud. Mycol.">
        <title>101 Dothideomycetes genomes: a test case for predicting lifestyles and emergence of pathogens.</title>
        <authorList>
            <person name="Haridas S."/>
            <person name="Albert R."/>
            <person name="Binder M."/>
            <person name="Bloem J."/>
            <person name="Labutti K."/>
            <person name="Salamov A."/>
            <person name="Andreopoulos B."/>
            <person name="Baker S."/>
            <person name="Barry K."/>
            <person name="Bills G."/>
            <person name="Bluhm B."/>
            <person name="Cannon C."/>
            <person name="Castanera R."/>
            <person name="Culley D."/>
            <person name="Daum C."/>
            <person name="Ezra D."/>
            <person name="Gonzalez J."/>
            <person name="Henrissat B."/>
            <person name="Kuo A."/>
            <person name="Liang C."/>
            <person name="Lipzen A."/>
            <person name="Lutzoni F."/>
            <person name="Magnuson J."/>
            <person name="Mondo S."/>
            <person name="Nolan M."/>
            <person name="Ohm R."/>
            <person name="Pangilinan J."/>
            <person name="Park H.-J."/>
            <person name="Ramirez L."/>
            <person name="Alfaro M."/>
            <person name="Sun H."/>
            <person name="Tritt A."/>
            <person name="Yoshinaga Y."/>
            <person name="Zwiers L.-H."/>
            <person name="Turgeon B."/>
            <person name="Goodwin S."/>
            <person name="Spatafora J."/>
            <person name="Crous P."/>
            <person name="Grigoriev I."/>
        </authorList>
    </citation>
    <scope>NUCLEOTIDE SEQUENCE</scope>
    <source>
        <strain evidence="2">CBS 690.94</strain>
    </source>
</reference>
<dbReference type="EMBL" id="MU001493">
    <property type="protein sequence ID" value="KAF2450128.1"/>
    <property type="molecule type" value="Genomic_DNA"/>
</dbReference>
<proteinExistence type="predicted"/>
<name>A0A9P4UI06_9PLEO</name>
<dbReference type="OrthoDB" id="408373at2759"/>
<keyword evidence="2" id="KW-0645">Protease</keyword>
<keyword evidence="2" id="KW-0378">Hydrolase</keyword>
<dbReference type="Proteomes" id="UP000799764">
    <property type="component" value="Unassembled WGS sequence"/>
</dbReference>
<dbReference type="AlphaFoldDB" id="A0A9P4UI06"/>
<dbReference type="InterPro" id="IPR029058">
    <property type="entry name" value="AB_hydrolase_fold"/>
</dbReference>
<dbReference type="Pfam" id="PF12697">
    <property type="entry name" value="Abhydrolase_6"/>
    <property type="match status" value="1"/>
</dbReference>
<keyword evidence="2" id="KW-0031">Aminopeptidase</keyword>
<dbReference type="InterPro" id="IPR000073">
    <property type="entry name" value="AB_hydrolase_1"/>
</dbReference>
<dbReference type="PANTHER" id="PTHR37017:SF8">
    <property type="entry name" value="AB HYDROLASE-1 DOMAIN-CONTAINING PROTEIN"/>
    <property type="match status" value="1"/>
</dbReference>
<organism evidence="2 3">
    <name type="scientific">Karstenula rhodostoma CBS 690.94</name>
    <dbReference type="NCBI Taxonomy" id="1392251"/>
    <lineage>
        <taxon>Eukaryota</taxon>
        <taxon>Fungi</taxon>
        <taxon>Dikarya</taxon>
        <taxon>Ascomycota</taxon>
        <taxon>Pezizomycotina</taxon>
        <taxon>Dothideomycetes</taxon>
        <taxon>Pleosporomycetidae</taxon>
        <taxon>Pleosporales</taxon>
        <taxon>Massarineae</taxon>
        <taxon>Didymosphaeriaceae</taxon>
        <taxon>Karstenula</taxon>
    </lineage>
</organism>
<keyword evidence="3" id="KW-1185">Reference proteome</keyword>